<accession>A0A409VLL8</accession>
<feature type="region of interest" description="Disordered" evidence="1">
    <location>
        <begin position="1382"/>
        <end position="1453"/>
    </location>
</feature>
<gene>
    <name evidence="2" type="ORF">CVT25_005763</name>
</gene>
<feature type="region of interest" description="Disordered" evidence="1">
    <location>
        <begin position="742"/>
        <end position="886"/>
    </location>
</feature>
<reference evidence="2 3" key="1">
    <citation type="journal article" date="2018" name="Evol. Lett.">
        <title>Horizontal gene cluster transfer increased hallucinogenic mushroom diversity.</title>
        <authorList>
            <person name="Reynolds H.T."/>
            <person name="Vijayakumar V."/>
            <person name="Gluck-Thaler E."/>
            <person name="Korotkin H.B."/>
            <person name="Matheny P.B."/>
            <person name="Slot J.C."/>
        </authorList>
    </citation>
    <scope>NUCLEOTIDE SEQUENCE [LARGE SCALE GENOMIC DNA]</scope>
    <source>
        <strain evidence="2 3">2631</strain>
    </source>
</reference>
<feature type="compositionally biased region" description="Polar residues" evidence="1">
    <location>
        <begin position="282"/>
        <end position="302"/>
    </location>
</feature>
<feature type="compositionally biased region" description="Low complexity" evidence="1">
    <location>
        <begin position="620"/>
        <end position="633"/>
    </location>
</feature>
<feature type="compositionally biased region" description="Basic and acidic residues" evidence="1">
    <location>
        <begin position="436"/>
        <end position="453"/>
    </location>
</feature>
<feature type="compositionally biased region" description="Basic and acidic residues" evidence="1">
    <location>
        <begin position="899"/>
        <end position="1152"/>
    </location>
</feature>
<sequence>MAFYRNPVVATVPYADSQGPESPAGTAPDDIQAFYDDMERREILERKLSKRRSNSGASIWSRKSLKRWTITPPPVPPSPADLPGPPSSSNLQDRDDDDEAIYGGEHQDRPRLATSRSVIADNREIPAFADSGAWAAVPLPAFKVKYPLHNPFGPRRYRNHHLIPPSQKRPSMRPPTFFSPSFPPMHTSSAPEHEDDRPESSNTNAHSPLPTPTSSQTRVAEGGKPRSRKTSQTTPDNVDLLDVTDPWGTNWHHQSPYDIGQTTPATSDPYDIPNRTRRASMTAMQNRNKSVTPSPLSQSTSAVHLHPPQPEIHIPRKLSKRRTPTAENVFNPQPPEIDRKTTSAPVTPVERRYVAPSQGDQPTESLPKRMSVVPAPMYSTLHQTPKKEKRGSMLNRLAKKFSLLKKPSEDNTSASDWWHHIDSHETKGYTNAYDPPLDKGRTSPQKSVRDSVKRIPPPSVDNLPEPPPAAVETVHNSDRLSVASVEAPYSMGRLTITNPDLLPDAEKGTPIGSEPPLPPEKPDDVHIKPHVSVENTLSQNPPPAQIHTLGNGAALPDIGSRFDKPLPPPHKKETPKKTSSQSRPFRNADASTSRNHASEHSSQVSPISHNETRDRSGEASTSTQPSKPSQSNSRLESASIPAAGAVPFPSTQHLAAKPLMSEYESSPLSTSSMIANPPTPYDHRLSIAMSDQTPPTLPPKSIYEGKSPQNHSPINPSPGRQTETFKLVRSSSGNVYASNQTITAAGQQWEVVESVEVKGKKEKSSSKFKDQEHKSRNQEYGGRDHDYRSREYERQSKDYDYRPRDERRSRDYDRWSRDQDKIRDEFRYREDPRTMDEYRSREGQRAREEQLAKDERRVREAREERLREEQRVKEKEEYRAREREERRIREARDEYRLKEEQRARDERRAKEEQRTREERRAREEKRAREERKAREREEQKAREWEEQKARDWEEQKARERGERKAREREEQKAREREERKAREREEQKAREREEQKAREREEQKAREREGQKAREREEQRAHEREEQKAREREEKKAREREEQKAREREEQRAREREEQKAREQEEQRARELEEQKSKDEESVKEERRRKDYGRRSRDDYKSGNHHRGPNDRDHRSNDFDLTARDYEYKYKEHDHGSRRETKKEPKSKHDIDDANYYRSSYWSSPQAVQYPAESSNSRSNDKTTSHHRGEQSRHEEKKPGRKRDVESRPVLSDTSSSSDYYGIVIKPHPIDTPAQFSNPPQLRLERNPSLTARPTSELPSAAEMDAVRAKESWEMERLWKARSMYGFEPNAQTTNFIPGSSSSSSRSDDAHTQSAVYGSSHTAYVVQAPFQGSLGTQIYHSMPTGPPPVIYSSPASIPSIPDNLSSYEPYEHVYRSFAAATPSDYRSPATIPRPSSDYRHPGTIPRPPLNNPLPEPPRESQLELNGLKNTKSSDRHSHSNDYWTKYNGVTTIH</sequence>
<dbReference type="CDD" id="cd22249">
    <property type="entry name" value="UDM1_RNF168_RNF169-like"/>
    <property type="match status" value="1"/>
</dbReference>
<organism evidence="2 3">
    <name type="scientific">Psilocybe cyanescens</name>
    <dbReference type="NCBI Taxonomy" id="93625"/>
    <lineage>
        <taxon>Eukaryota</taxon>
        <taxon>Fungi</taxon>
        <taxon>Dikarya</taxon>
        <taxon>Basidiomycota</taxon>
        <taxon>Agaricomycotina</taxon>
        <taxon>Agaricomycetes</taxon>
        <taxon>Agaricomycetidae</taxon>
        <taxon>Agaricales</taxon>
        <taxon>Agaricineae</taxon>
        <taxon>Strophariaceae</taxon>
        <taxon>Psilocybe</taxon>
    </lineage>
</organism>
<name>A0A409VLL8_PSICY</name>
<proteinExistence type="predicted"/>
<feature type="compositionally biased region" description="Basic and acidic residues" evidence="1">
    <location>
        <begin position="1179"/>
        <end position="1207"/>
    </location>
</feature>
<feature type="region of interest" description="Disordered" evidence="1">
    <location>
        <begin position="899"/>
        <end position="1264"/>
    </location>
</feature>
<evidence type="ECO:0000256" key="1">
    <source>
        <dbReference type="SAM" id="MobiDB-lite"/>
    </source>
</evidence>
<dbReference type="Proteomes" id="UP000283269">
    <property type="component" value="Unassembled WGS sequence"/>
</dbReference>
<feature type="compositionally biased region" description="Basic and acidic residues" evidence="1">
    <location>
        <begin position="560"/>
        <end position="576"/>
    </location>
</feature>
<dbReference type="EMBL" id="NHYD01003976">
    <property type="protein sequence ID" value="PPQ67162.1"/>
    <property type="molecule type" value="Genomic_DNA"/>
</dbReference>
<feature type="compositionally biased region" description="Polar residues" evidence="1">
    <location>
        <begin position="200"/>
        <end position="218"/>
    </location>
</feature>
<dbReference type="OrthoDB" id="3231532at2759"/>
<dbReference type="InterPro" id="IPR052293">
    <property type="entry name" value="SRRP"/>
</dbReference>
<feature type="region of interest" description="Disordered" evidence="1">
    <location>
        <begin position="46"/>
        <end position="117"/>
    </location>
</feature>
<dbReference type="PANTHER" id="PTHR12239:SF41">
    <property type="entry name" value="MEMBRANE ASSOCIATED PROTEIN, PUTATIVE-RELATED"/>
    <property type="match status" value="1"/>
</dbReference>
<feature type="compositionally biased region" description="Polar residues" evidence="1">
    <location>
        <begin position="707"/>
        <end position="724"/>
    </location>
</feature>
<dbReference type="STRING" id="93625.A0A409VLL8"/>
<feature type="compositionally biased region" description="Pro residues" evidence="1">
    <location>
        <begin position="1404"/>
        <end position="1415"/>
    </location>
</feature>
<evidence type="ECO:0000313" key="2">
    <source>
        <dbReference type="EMBL" id="PPQ67162.1"/>
    </source>
</evidence>
<comment type="caution">
    <text evidence="2">The sequence shown here is derived from an EMBL/GenBank/DDBJ whole genome shotgun (WGS) entry which is preliminary data.</text>
</comment>
<dbReference type="InParanoid" id="A0A409VLL8"/>
<feature type="compositionally biased region" description="Polar residues" evidence="1">
    <location>
        <begin position="578"/>
        <end position="609"/>
    </location>
</feature>
<protein>
    <submittedName>
        <fullName evidence="2">Uncharacterized protein</fullName>
    </submittedName>
</protein>
<feature type="region of interest" description="Disordered" evidence="1">
    <location>
        <begin position="148"/>
        <end position="395"/>
    </location>
</feature>
<feature type="compositionally biased region" description="Pro residues" evidence="1">
    <location>
        <begin position="71"/>
        <end position="86"/>
    </location>
</feature>
<feature type="compositionally biased region" description="Pro residues" evidence="1">
    <location>
        <begin position="455"/>
        <end position="469"/>
    </location>
</feature>
<feature type="compositionally biased region" description="Polar residues" evidence="1">
    <location>
        <begin position="1157"/>
        <end position="1178"/>
    </location>
</feature>
<keyword evidence="3" id="KW-1185">Reference proteome</keyword>
<evidence type="ECO:0000313" key="3">
    <source>
        <dbReference type="Proteomes" id="UP000283269"/>
    </source>
</evidence>
<feature type="compositionally biased region" description="Low complexity" evidence="1">
    <location>
        <begin position="174"/>
        <end position="189"/>
    </location>
</feature>
<dbReference type="PANTHER" id="PTHR12239">
    <property type="entry name" value="PROTEIN CBG20215-RELATED"/>
    <property type="match status" value="1"/>
</dbReference>
<feature type="compositionally biased region" description="Polar residues" evidence="1">
    <location>
        <begin position="1248"/>
        <end position="1258"/>
    </location>
</feature>
<feature type="compositionally biased region" description="Low complexity" evidence="1">
    <location>
        <begin position="661"/>
        <end position="672"/>
    </location>
</feature>
<feature type="compositionally biased region" description="Basic and acidic residues" evidence="1">
    <location>
        <begin position="755"/>
        <end position="886"/>
    </location>
</feature>
<feature type="region of interest" description="Disordered" evidence="1">
    <location>
        <begin position="426"/>
        <end position="724"/>
    </location>
</feature>